<dbReference type="CDD" id="cd02209">
    <property type="entry name" value="cupin_XRE_C"/>
    <property type="match status" value="1"/>
</dbReference>
<dbReference type="Pfam" id="PF01381">
    <property type="entry name" value="HTH_3"/>
    <property type="match status" value="1"/>
</dbReference>
<keyword evidence="1" id="KW-0238">DNA-binding</keyword>
<dbReference type="InterPro" id="IPR014710">
    <property type="entry name" value="RmlC-like_jellyroll"/>
</dbReference>
<dbReference type="SUPFAM" id="SSF51182">
    <property type="entry name" value="RmlC-like cupins"/>
    <property type="match status" value="1"/>
</dbReference>
<dbReference type="InterPro" id="IPR013096">
    <property type="entry name" value="Cupin_2"/>
</dbReference>
<accession>A0ABY7QSG7</accession>
<keyword evidence="4" id="KW-1185">Reference proteome</keyword>
<dbReference type="PROSITE" id="PS50943">
    <property type="entry name" value="HTH_CROC1"/>
    <property type="match status" value="1"/>
</dbReference>
<dbReference type="CDD" id="cd00093">
    <property type="entry name" value="HTH_XRE"/>
    <property type="match status" value="1"/>
</dbReference>
<dbReference type="Gene3D" id="2.60.120.10">
    <property type="entry name" value="Jelly Rolls"/>
    <property type="match status" value="1"/>
</dbReference>
<dbReference type="Pfam" id="PF07883">
    <property type="entry name" value="Cupin_2"/>
    <property type="match status" value="1"/>
</dbReference>
<evidence type="ECO:0000259" key="2">
    <source>
        <dbReference type="PROSITE" id="PS50943"/>
    </source>
</evidence>
<gene>
    <name evidence="3" type="ORF">O6R05_06925</name>
</gene>
<dbReference type="PANTHER" id="PTHR46797:SF2">
    <property type="entry name" value="TRANSCRIPTIONAL REGULATOR"/>
    <property type="match status" value="1"/>
</dbReference>
<evidence type="ECO:0000313" key="3">
    <source>
        <dbReference type="EMBL" id="WBW49729.1"/>
    </source>
</evidence>
<dbReference type="InterPro" id="IPR050807">
    <property type="entry name" value="TransReg_Diox_bact_type"/>
</dbReference>
<sequence>MELGSKIKNLRVAQDLTQEELADRSDLTKGFISQLERDLTSPSVATLVDILAALGTTPAAFFQEEKDEAIVFTSGDQVESVKEDYTISWPVPNAQKNQMEPVVLQLQKGAQTKTEPPFAGEVFGYVEKGKVHLHYGEQTQALKSGDSFYFRAKEAFYLSTKKSEARVLMVSSPPHF</sequence>
<dbReference type="SMART" id="SM00530">
    <property type="entry name" value="HTH_XRE"/>
    <property type="match status" value="1"/>
</dbReference>
<reference evidence="3 4" key="1">
    <citation type="submission" date="2023-01" db="EMBL/GenBank/DDBJ databases">
        <authorList>
            <person name="Lee S.H."/>
            <person name="Jung H.S."/>
            <person name="Yun J.U."/>
        </authorList>
    </citation>
    <scope>NUCLEOTIDE SEQUENCE [LARGE SCALE GENOMIC DNA]</scope>
    <source>
        <strain evidence="3 4">CBA3646</strain>
    </source>
</reference>
<organism evidence="3 4">
    <name type="scientific">Peptoniphilus equinus</name>
    <dbReference type="NCBI Taxonomy" id="3016343"/>
    <lineage>
        <taxon>Bacteria</taxon>
        <taxon>Bacillati</taxon>
        <taxon>Bacillota</taxon>
        <taxon>Tissierellia</taxon>
        <taxon>Tissierellales</taxon>
        <taxon>Peptoniphilaceae</taxon>
        <taxon>Peptoniphilus</taxon>
    </lineage>
</organism>
<dbReference type="InterPro" id="IPR001387">
    <property type="entry name" value="Cro/C1-type_HTH"/>
</dbReference>
<evidence type="ECO:0000256" key="1">
    <source>
        <dbReference type="ARBA" id="ARBA00023125"/>
    </source>
</evidence>
<dbReference type="EMBL" id="CP115667">
    <property type="protein sequence ID" value="WBW49729.1"/>
    <property type="molecule type" value="Genomic_DNA"/>
</dbReference>
<name>A0ABY7QSG7_9FIRM</name>
<dbReference type="RefSeq" id="WP_271191260.1">
    <property type="nucleotide sequence ID" value="NZ_CP115667.1"/>
</dbReference>
<feature type="domain" description="HTH cro/C1-type" evidence="2">
    <location>
        <begin position="7"/>
        <end position="61"/>
    </location>
</feature>
<protein>
    <submittedName>
        <fullName evidence="3">Helix-turn-helix domain-containing protein</fullName>
    </submittedName>
</protein>
<dbReference type="SUPFAM" id="SSF47413">
    <property type="entry name" value="lambda repressor-like DNA-binding domains"/>
    <property type="match status" value="1"/>
</dbReference>
<dbReference type="InterPro" id="IPR011051">
    <property type="entry name" value="RmlC_Cupin_sf"/>
</dbReference>
<dbReference type="Proteomes" id="UP001210339">
    <property type="component" value="Chromosome"/>
</dbReference>
<dbReference type="InterPro" id="IPR010982">
    <property type="entry name" value="Lambda_DNA-bd_dom_sf"/>
</dbReference>
<proteinExistence type="predicted"/>
<dbReference type="PANTHER" id="PTHR46797">
    <property type="entry name" value="HTH-TYPE TRANSCRIPTIONAL REGULATOR"/>
    <property type="match status" value="1"/>
</dbReference>
<dbReference type="Gene3D" id="1.10.260.40">
    <property type="entry name" value="lambda repressor-like DNA-binding domains"/>
    <property type="match status" value="1"/>
</dbReference>
<evidence type="ECO:0000313" key="4">
    <source>
        <dbReference type="Proteomes" id="UP001210339"/>
    </source>
</evidence>